<dbReference type="PROSITE" id="PS50011">
    <property type="entry name" value="PROTEIN_KINASE_DOM"/>
    <property type="match status" value="1"/>
</dbReference>
<feature type="binding site" evidence="3">
    <location>
        <position position="64"/>
    </location>
    <ligand>
        <name>ATP</name>
        <dbReference type="ChEBI" id="CHEBI:30616"/>
    </ligand>
</feature>
<evidence type="ECO:0000313" key="7">
    <source>
        <dbReference type="Proteomes" id="UP000604046"/>
    </source>
</evidence>
<feature type="domain" description="Protein kinase" evidence="5">
    <location>
        <begin position="35"/>
        <end position="276"/>
    </location>
</feature>
<dbReference type="OrthoDB" id="68483at2759"/>
<dbReference type="Gene3D" id="1.10.510.10">
    <property type="entry name" value="Transferase(Phosphotransferase) domain 1"/>
    <property type="match status" value="1"/>
</dbReference>
<evidence type="ECO:0000313" key="6">
    <source>
        <dbReference type="EMBL" id="CAE6917181.1"/>
    </source>
</evidence>
<keyword evidence="2 3" id="KW-0067">ATP-binding</keyword>
<protein>
    <recommendedName>
        <fullName evidence="5">Protein kinase domain-containing protein</fullName>
    </recommendedName>
</protein>
<sequence>MEGVAADSLDPPIIEISAAQTQRHQDGTKTIHGFFVTKTVLGEGSFAKVKLCVHKLTGAEFAIKVFRKLPLRRKREFIRSDTGEGMKVRTTLDKVYDEISLMKIVSHSKCVRMHAVLDEAAPDGKLYVVLEYLPGGPSMEWDPSERCFRTRAGGPITEQMAQRYTIDTLQALDYLHGQRIAHRDVKPQNLLLEAHGSGLKLGDFGVAARMPDDCVVQGTEGTYQFFSPEMCAIGYKGHDGRRADIWAAGISLWAFLFHTLPFLNEVRRDSVFEPCP</sequence>
<dbReference type="AlphaFoldDB" id="A0A812GHA7"/>
<dbReference type="Gene3D" id="3.30.200.20">
    <property type="entry name" value="Phosphorylase Kinase, domain 1"/>
    <property type="match status" value="1"/>
</dbReference>
<dbReference type="GO" id="GO:0004674">
    <property type="term" value="F:protein serine/threonine kinase activity"/>
    <property type="evidence" value="ECO:0007669"/>
    <property type="project" value="UniProtKB-KW"/>
</dbReference>
<dbReference type="PROSITE" id="PS00107">
    <property type="entry name" value="PROTEIN_KINASE_ATP"/>
    <property type="match status" value="1"/>
</dbReference>
<dbReference type="GO" id="GO:0005524">
    <property type="term" value="F:ATP binding"/>
    <property type="evidence" value="ECO:0007669"/>
    <property type="project" value="UniProtKB-UniRule"/>
</dbReference>
<keyword evidence="4" id="KW-0723">Serine/threonine-protein kinase</keyword>
<comment type="caution">
    <text evidence="6">The sequence shown here is derived from an EMBL/GenBank/DDBJ whole genome shotgun (WGS) entry which is preliminary data.</text>
</comment>
<reference evidence="6" key="1">
    <citation type="submission" date="2021-02" db="EMBL/GenBank/DDBJ databases">
        <authorList>
            <person name="Dougan E. K."/>
            <person name="Rhodes N."/>
            <person name="Thang M."/>
            <person name="Chan C."/>
        </authorList>
    </citation>
    <scope>NUCLEOTIDE SEQUENCE</scope>
</reference>
<dbReference type="InterPro" id="IPR000719">
    <property type="entry name" value="Prot_kinase_dom"/>
</dbReference>
<keyword evidence="1 3" id="KW-0547">Nucleotide-binding</keyword>
<dbReference type="InterPro" id="IPR017441">
    <property type="entry name" value="Protein_kinase_ATP_BS"/>
</dbReference>
<keyword evidence="4" id="KW-0418">Kinase</keyword>
<dbReference type="SMART" id="SM00220">
    <property type="entry name" value="S_TKc"/>
    <property type="match status" value="1"/>
</dbReference>
<dbReference type="PANTHER" id="PTHR24346">
    <property type="entry name" value="MAP/MICROTUBULE AFFINITY-REGULATING KINASE"/>
    <property type="match status" value="1"/>
</dbReference>
<evidence type="ECO:0000259" key="5">
    <source>
        <dbReference type="PROSITE" id="PS50011"/>
    </source>
</evidence>
<gene>
    <name evidence="6" type="ORF">SNAT2548_LOCUS335</name>
</gene>
<evidence type="ECO:0000256" key="2">
    <source>
        <dbReference type="ARBA" id="ARBA00022840"/>
    </source>
</evidence>
<organism evidence="6 7">
    <name type="scientific">Symbiodinium natans</name>
    <dbReference type="NCBI Taxonomy" id="878477"/>
    <lineage>
        <taxon>Eukaryota</taxon>
        <taxon>Sar</taxon>
        <taxon>Alveolata</taxon>
        <taxon>Dinophyceae</taxon>
        <taxon>Suessiales</taxon>
        <taxon>Symbiodiniaceae</taxon>
        <taxon>Symbiodinium</taxon>
    </lineage>
</organism>
<dbReference type="EMBL" id="CAJNDS010000014">
    <property type="protein sequence ID" value="CAE6917181.1"/>
    <property type="molecule type" value="Genomic_DNA"/>
</dbReference>
<dbReference type="InterPro" id="IPR011009">
    <property type="entry name" value="Kinase-like_dom_sf"/>
</dbReference>
<dbReference type="Proteomes" id="UP000604046">
    <property type="component" value="Unassembled WGS sequence"/>
</dbReference>
<comment type="similarity">
    <text evidence="4">Belongs to the protein kinase superfamily.</text>
</comment>
<dbReference type="SUPFAM" id="SSF56112">
    <property type="entry name" value="Protein kinase-like (PK-like)"/>
    <property type="match status" value="1"/>
</dbReference>
<dbReference type="CDD" id="cd14008">
    <property type="entry name" value="STKc_LKB1_CaMKK"/>
    <property type="match status" value="1"/>
</dbReference>
<keyword evidence="7" id="KW-1185">Reference proteome</keyword>
<dbReference type="InterPro" id="IPR008271">
    <property type="entry name" value="Ser/Thr_kinase_AS"/>
</dbReference>
<evidence type="ECO:0000256" key="1">
    <source>
        <dbReference type="ARBA" id="ARBA00022741"/>
    </source>
</evidence>
<keyword evidence="4" id="KW-0808">Transferase</keyword>
<evidence type="ECO:0000256" key="3">
    <source>
        <dbReference type="PROSITE-ProRule" id="PRU10141"/>
    </source>
</evidence>
<dbReference type="PROSITE" id="PS00108">
    <property type="entry name" value="PROTEIN_KINASE_ST"/>
    <property type="match status" value="1"/>
</dbReference>
<accession>A0A812GHA7</accession>
<dbReference type="GO" id="GO:0035556">
    <property type="term" value="P:intracellular signal transduction"/>
    <property type="evidence" value="ECO:0007669"/>
    <property type="project" value="TreeGrafter"/>
</dbReference>
<dbReference type="GO" id="GO:0005737">
    <property type="term" value="C:cytoplasm"/>
    <property type="evidence" value="ECO:0007669"/>
    <property type="project" value="TreeGrafter"/>
</dbReference>
<dbReference type="Pfam" id="PF00069">
    <property type="entry name" value="Pkinase"/>
    <property type="match status" value="1"/>
</dbReference>
<evidence type="ECO:0000256" key="4">
    <source>
        <dbReference type="RuleBase" id="RU000304"/>
    </source>
</evidence>
<name>A0A812GHA7_9DINO</name>
<dbReference type="PANTHER" id="PTHR24346:SF77">
    <property type="entry name" value="SERINE THREONINE PROTEIN KINASE"/>
    <property type="match status" value="1"/>
</dbReference>
<proteinExistence type="inferred from homology"/>